<dbReference type="RefSeq" id="WP_002634493.1">
    <property type="nucleotide sequence ID" value="NZ_CP012109.1"/>
</dbReference>
<dbReference type="OrthoDB" id="9769023at2"/>
<organism evidence="1 2">
    <name type="scientific">Pseudomyxococcus hansupus</name>
    <dbReference type="NCBI Taxonomy" id="1297742"/>
    <lineage>
        <taxon>Bacteria</taxon>
        <taxon>Pseudomonadati</taxon>
        <taxon>Myxococcota</taxon>
        <taxon>Myxococcia</taxon>
        <taxon>Myxococcales</taxon>
        <taxon>Cystobacterineae</taxon>
        <taxon>Myxococcaceae</taxon>
        <taxon>Pseudomyxococcus</taxon>
    </lineage>
</organism>
<gene>
    <name evidence="1" type="ORF">A176_001230</name>
</gene>
<dbReference type="eggNOG" id="COG3014">
    <property type="taxonomic scope" value="Bacteria"/>
</dbReference>
<dbReference type="KEGG" id="mym:A176_001230"/>
<dbReference type="Gene3D" id="1.25.40.10">
    <property type="entry name" value="Tetratricopeptide repeat domain"/>
    <property type="match status" value="1"/>
</dbReference>
<dbReference type="InterPro" id="IPR011990">
    <property type="entry name" value="TPR-like_helical_dom_sf"/>
</dbReference>
<dbReference type="SUPFAM" id="SSF48452">
    <property type="entry name" value="TPR-like"/>
    <property type="match status" value="1"/>
</dbReference>
<dbReference type="PROSITE" id="PS51257">
    <property type="entry name" value="PROKAR_LIPOPROTEIN"/>
    <property type="match status" value="1"/>
</dbReference>
<proteinExistence type="predicted"/>
<dbReference type="AlphaFoldDB" id="A0A0H4WRV7"/>
<dbReference type="PATRIC" id="fig|1297742.4.peg.1248"/>
<protein>
    <submittedName>
        <fullName evidence="1">TPR domain protein</fullName>
    </submittedName>
</protein>
<dbReference type="STRING" id="1297742.A176_001230"/>
<accession>A0A0H4WRV7</accession>
<evidence type="ECO:0000313" key="2">
    <source>
        <dbReference type="Proteomes" id="UP000009026"/>
    </source>
</evidence>
<dbReference type="Proteomes" id="UP000009026">
    <property type="component" value="Chromosome"/>
</dbReference>
<dbReference type="EMBL" id="CP012109">
    <property type="protein sequence ID" value="AKQ64318.1"/>
    <property type="molecule type" value="Genomic_DNA"/>
</dbReference>
<sequence length="418" mass="45431">MASSSRSPIRLSGWGALALASVLLLSTGCAGDYVARTRGVRSAYQQGDYTRALANLESATKEGPAQDQLLVMMDKGMVLHAAGKWAESNAVLEEAERLSEQLDSVSISEEAKTLVTNERQRTYRGEDFEKLMISVLQALNYVELGDDEAAMVEVRQVNERMEKMIAEEKKPYEQLAIARYLGGVIREDQRDWDSAYIDYAKAYEIAPRKEALAEPLLRLAKKAGRDDVYAELLARYPDVAHEPLAPGEGQVVVVVEAGLAPEKQRGSRDRGGGGDLVEVPVYRTRGLAPPVNVALEGQSKTAATVTSLSDVAVVHLNDRIGRLLAKQLANAAVKAGVAAGVGALTKSEELGVLTFLILNAVNAPDLRSWLSLPAEFQVARFRVPPGSHTVRVAAWGHTTEHPIEVKPGRIGVLVLRRY</sequence>
<reference evidence="1 2" key="1">
    <citation type="journal article" date="2016" name="PLoS ONE">
        <title>Complete Genome Sequence and Comparative Genomics of a Novel Myxobacterium Myxococcus hansupus.</title>
        <authorList>
            <person name="Sharma G."/>
            <person name="Narwani T."/>
            <person name="Subramanian S."/>
        </authorList>
    </citation>
    <scope>NUCLEOTIDE SEQUENCE [LARGE SCALE GENOMIC DNA]</scope>
    <source>
        <strain evidence="2">mixupus</strain>
    </source>
</reference>
<name>A0A0H4WRV7_9BACT</name>
<keyword evidence="2" id="KW-1185">Reference proteome</keyword>
<evidence type="ECO:0000313" key="1">
    <source>
        <dbReference type="EMBL" id="AKQ64318.1"/>
    </source>
</evidence>